<evidence type="ECO:0000313" key="10">
    <source>
        <dbReference type="RefSeq" id="XP_022310580.1"/>
    </source>
</evidence>
<keyword evidence="7" id="KW-0539">Nucleus</keyword>
<evidence type="ECO:0000256" key="6">
    <source>
        <dbReference type="ARBA" id="ARBA00022801"/>
    </source>
</evidence>
<evidence type="ECO:0000259" key="8">
    <source>
        <dbReference type="Pfam" id="PF13359"/>
    </source>
</evidence>
<dbReference type="PANTHER" id="PTHR22930">
    <property type="match status" value="1"/>
</dbReference>
<dbReference type="RefSeq" id="XP_022310580.1">
    <property type="nucleotide sequence ID" value="XM_022454872.1"/>
</dbReference>
<comment type="similarity">
    <text evidence="3">Belongs to the HARBI1 family.</text>
</comment>
<dbReference type="OrthoDB" id="6147640at2759"/>
<dbReference type="AlphaFoldDB" id="A0A8B8C4Q8"/>
<proteinExistence type="inferred from homology"/>
<evidence type="ECO:0000313" key="9">
    <source>
        <dbReference type="Proteomes" id="UP000694844"/>
    </source>
</evidence>
<dbReference type="GO" id="GO:0004518">
    <property type="term" value="F:nuclease activity"/>
    <property type="evidence" value="ECO:0007669"/>
    <property type="project" value="UniProtKB-KW"/>
</dbReference>
<name>A0A8B8C4Q8_CRAVI</name>
<comment type="subcellular location">
    <subcellularLocation>
        <location evidence="2">Nucleus</location>
    </subcellularLocation>
</comment>
<keyword evidence="4" id="KW-0540">Nuclease</keyword>
<organism evidence="9 10">
    <name type="scientific">Crassostrea virginica</name>
    <name type="common">Eastern oyster</name>
    <dbReference type="NCBI Taxonomy" id="6565"/>
    <lineage>
        <taxon>Eukaryota</taxon>
        <taxon>Metazoa</taxon>
        <taxon>Spiralia</taxon>
        <taxon>Lophotrochozoa</taxon>
        <taxon>Mollusca</taxon>
        <taxon>Bivalvia</taxon>
        <taxon>Autobranchia</taxon>
        <taxon>Pteriomorphia</taxon>
        <taxon>Ostreida</taxon>
        <taxon>Ostreoidea</taxon>
        <taxon>Ostreidae</taxon>
        <taxon>Crassostrea</taxon>
    </lineage>
</organism>
<dbReference type="InterPro" id="IPR027806">
    <property type="entry name" value="HARBI1_dom"/>
</dbReference>
<evidence type="ECO:0000256" key="4">
    <source>
        <dbReference type="ARBA" id="ARBA00022722"/>
    </source>
</evidence>
<comment type="cofactor">
    <cofactor evidence="1">
        <name>a divalent metal cation</name>
        <dbReference type="ChEBI" id="CHEBI:60240"/>
    </cofactor>
</comment>
<keyword evidence="9" id="KW-1185">Reference proteome</keyword>
<feature type="domain" description="DDE Tnp4" evidence="8">
    <location>
        <begin position="208"/>
        <end position="358"/>
    </location>
</feature>
<keyword evidence="5" id="KW-0479">Metal-binding</keyword>
<evidence type="ECO:0000256" key="2">
    <source>
        <dbReference type="ARBA" id="ARBA00004123"/>
    </source>
</evidence>
<dbReference type="GO" id="GO:0016787">
    <property type="term" value="F:hydrolase activity"/>
    <property type="evidence" value="ECO:0007669"/>
    <property type="project" value="UniProtKB-KW"/>
</dbReference>
<evidence type="ECO:0000256" key="7">
    <source>
        <dbReference type="ARBA" id="ARBA00023242"/>
    </source>
</evidence>
<sequence length="406" mass="46488">MPEGLELICLNRVFRRVLDMAEYQLQCSAITAIVASLEFENFKQTLNVSSKRRRNDFVILACAASSVIVRDDISKIDGYVERVIPGYLPEQFKRHFRVSRETFECILLHLANFPTLQRRQRTGGRLQTTLEKDLMMLLWYLGTQETVRSISDRFGVQESTFILHNRRLLDVFSDLCKKFVKWPNNEEKQEIMTKFEDISGFPGVIGAIDGTHISITPPGENEADYVNRKSFHSIILQAVCCHDRLFIDINCGWPGRVNDARVFRNSKVCQCQAQLCGPNHLVGDGAYPLSSYLMKPYRERQNMTAAEKLFNKKLCSARAVIEHAFGVLKGRFRRLQHINMVDIEYIVKTVVATCVLHNICTINHDELSENFEAEVDEQAFAEVTADTAEGNLKRLFLTRQLSNAQP</sequence>
<dbReference type="InterPro" id="IPR045249">
    <property type="entry name" value="HARBI1-like"/>
</dbReference>
<dbReference type="GO" id="GO:0046872">
    <property type="term" value="F:metal ion binding"/>
    <property type="evidence" value="ECO:0007669"/>
    <property type="project" value="UniProtKB-KW"/>
</dbReference>
<reference evidence="10" key="1">
    <citation type="submission" date="2025-08" db="UniProtKB">
        <authorList>
            <consortium name="RefSeq"/>
        </authorList>
    </citation>
    <scope>IDENTIFICATION</scope>
    <source>
        <tissue evidence="10">Whole sample</tissue>
    </source>
</reference>
<dbReference type="GeneID" id="111115945"/>
<dbReference type="Pfam" id="PF13359">
    <property type="entry name" value="DDE_Tnp_4"/>
    <property type="match status" value="1"/>
</dbReference>
<dbReference type="KEGG" id="cvn:111115945"/>
<evidence type="ECO:0000256" key="5">
    <source>
        <dbReference type="ARBA" id="ARBA00022723"/>
    </source>
</evidence>
<dbReference type="PANTHER" id="PTHR22930:SF85">
    <property type="entry name" value="GH03217P-RELATED"/>
    <property type="match status" value="1"/>
</dbReference>
<dbReference type="Proteomes" id="UP000694844">
    <property type="component" value="Chromosome 9"/>
</dbReference>
<protein>
    <submittedName>
        <fullName evidence="10">Protein ALP1-like</fullName>
    </submittedName>
</protein>
<accession>A0A8B8C4Q8</accession>
<gene>
    <name evidence="10" type="primary">LOC111115945</name>
</gene>
<evidence type="ECO:0000256" key="1">
    <source>
        <dbReference type="ARBA" id="ARBA00001968"/>
    </source>
</evidence>
<evidence type="ECO:0000256" key="3">
    <source>
        <dbReference type="ARBA" id="ARBA00006958"/>
    </source>
</evidence>
<dbReference type="GO" id="GO:0005634">
    <property type="term" value="C:nucleus"/>
    <property type="evidence" value="ECO:0007669"/>
    <property type="project" value="UniProtKB-SubCell"/>
</dbReference>
<keyword evidence="6" id="KW-0378">Hydrolase</keyword>